<feature type="transmembrane region" description="Helical" evidence="8">
    <location>
        <begin position="578"/>
        <end position="601"/>
    </location>
</feature>
<comment type="subcellular location">
    <subcellularLocation>
        <location evidence="1">Cell membrane</location>
        <topology evidence="1">Multi-pass membrane protein</topology>
    </subcellularLocation>
</comment>
<dbReference type="RefSeq" id="WP_170844638.1">
    <property type="nucleotide sequence ID" value="NZ_FNEK01000048.1"/>
</dbReference>
<keyword evidence="13" id="KW-1185">Reference proteome</keyword>
<protein>
    <submittedName>
        <fullName evidence="12">Small-conductance mechanosensitive channel</fullName>
    </submittedName>
</protein>
<feature type="domain" description="DUF3772" evidence="10">
    <location>
        <begin position="144"/>
        <end position="201"/>
    </location>
</feature>
<dbReference type="PANTHER" id="PTHR30347:SF1">
    <property type="entry name" value="MECHANOSENSITIVE CHANNEL MSCK"/>
    <property type="match status" value="1"/>
</dbReference>
<keyword evidence="4 8" id="KW-0812">Transmembrane</keyword>
<dbReference type="PANTHER" id="PTHR30347">
    <property type="entry name" value="POTASSIUM CHANNEL RELATED"/>
    <property type="match status" value="1"/>
</dbReference>
<dbReference type="InterPro" id="IPR011014">
    <property type="entry name" value="MscS_channel_TM-2"/>
</dbReference>
<gene>
    <name evidence="12" type="ORF">SAMN04488026_104831</name>
</gene>
<feature type="transmembrane region" description="Helical" evidence="8">
    <location>
        <begin position="420"/>
        <end position="440"/>
    </location>
</feature>
<evidence type="ECO:0000256" key="4">
    <source>
        <dbReference type="ARBA" id="ARBA00022692"/>
    </source>
</evidence>
<evidence type="ECO:0000259" key="10">
    <source>
        <dbReference type="Pfam" id="PF12607"/>
    </source>
</evidence>
<dbReference type="InterPro" id="IPR010920">
    <property type="entry name" value="LSM_dom_sf"/>
</dbReference>
<dbReference type="SUPFAM" id="SSF82689">
    <property type="entry name" value="Mechanosensitive channel protein MscS (YggB), C-terminal domain"/>
    <property type="match status" value="1"/>
</dbReference>
<dbReference type="PROSITE" id="PS01246">
    <property type="entry name" value="UPF0003"/>
    <property type="match status" value="1"/>
</dbReference>
<proteinExistence type="inferred from homology"/>
<dbReference type="Pfam" id="PF21082">
    <property type="entry name" value="MS_channel_3rd"/>
    <property type="match status" value="1"/>
</dbReference>
<feature type="domain" description="Mechanosensitive ion channel MscS" evidence="9">
    <location>
        <begin position="623"/>
        <end position="690"/>
    </location>
</feature>
<accession>A0A1G9DNI0</accession>
<feature type="transmembrane region" description="Helical" evidence="8">
    <location>
        <begin position="369"/>
        <end position="391"/>
    </location>
</feature>
<feature type="domain" description="Mechanosensitive ion channel MscS C-terminal" evidence="11">
    <location>
        <begin position="699"/>
        <end position="780"/>
    </location>
</feature>
<dbReference type="Pfam" id="PF00924">
    <property type="entry name" value="MS_channel_2nd"/>
    <property type="match status" value="1"/>
</dbReference>
<dbReference type="GO" id="GO:0008381">
    <property type="term" value="F:mechanosensitive monoatomic ion channel activity"/>
    <property type="evidence" value="ECO:0007669"/>
    <property type="project" value="UniProtKB-ARBA"/>
</dbReference>
<dbReference type="AlphaFoldDB" id="A0A1G9DNI0"/>
<evidence type="ECO:0000256" key="7">
    <source>
        <dbReference type="SAM" id="MobiDB-lite"/>
    </source>
</evidence>
<dbReference type="Pfam" id="PF12607">
    <property type="entry name" value="DUF3772"/>
    <property type="match status" value="1"/>
</dbReference>
<feature type="transmembrane region" description="Helical" evidence="8">
    <location>
        <begin position="488"/>
        <end position="512"/>
    </location>
</feature>
<evidence type="ECO:0000256" key="1">
    <source>
        <dbReference type="ARBA" id="ARBA00004651"/>
    </source>
</evidence>
<evidence type="ECO:0000256" key="2">
    <source>
        <dbReference type="ARBA" id="ARBA00008017"/>
    </source>
</evidence>
<dbReference type="Gene3D" id="3.30.70.100">
    <property type="match status" value="1"/>
</dbReference>
<evidence type="ECO:0000313" key="13">
    <source>
        <dbReference type="Proteomes" id="UP000199382"/>
    </source>
</evidence>
<dbReference type="InterPro" id="IPR023408">
    <property type="entry name" value="MscS_beta-dom_sf"/>
</dbReference>
<dbReference type="InterPro" id="IPR022249">
    <property type="entry name" value="DUF3772"/>
</dbReference>
<dbReference type="InterPro" id="IPR052702">
    <property type="entry name" value="MscS-like_channel"/>
</dbReference>
<dbReference type="SUPFAM" id="SSF50182">
    <property type="entry name" value="Sm-like ribonucleoproteins"/>
    <property type="match status" value="1"/>
</dbReference>
<keyword evidence="3" id="KW-1003">Cell membrane</keyword>
<feature type="transmembrane region" description="Helical" evidence="8">
    <location>
        <begin position="535"/>
        <end position="557"/>
    </location>
</feature>
<dbReference type="SUPFAM" id="SSF82861">
    <property type="entry name" value="Mechanosensitive channel protein MscS (YggB), transmembrane region"/>
    <property type="match status" value="1"/>
</dbReference>
<dbReference type="Proteomes" id="UP000199382">
    <property type="component" value="Unassembled WGS sequence"/>
</dbReference>
<evidence type="ECO:0000259" key="11">
    <source>
        <dbReference type="Pfam" id="PF21082"/>
    </source>
</evidence>
<dbReference type="EMBL" id="FNEK01000048">
    <property type="protein sequence ID" value="SDK65456.1"/>
    <property type="molecule type" value="Genomic_DNA"/>
</dbReference>
<dbReference type="InterPro" id="IPR011066">
    <property type="entry name" value="MscS_channel_C_sf"/>
</dbReference>
<feature type="transmembrane region" description="Helical" evidence="8">
    <location>
        <begin position="261"/>
        <end position="282"/>
    </location>
</feature>
<feature type="compositionally biased region" description="Pro residues" evidence="7">
    <location>
        <begin position="797"/>
        <end position="811"/>
    </location>
</feature>
<evidence type="ECO:0000256" key="8">
    <source>
        <dbReference type="SAM" id="Phobius"/>
    </source>
</evidence>
<evidence type="ECO:0000259" key="9">
    <source>
        <dbReference type="Pfam" id="PF00924"/>
    </source>
</evidence>
<dbReference type="InterPro" id="IPR006686">
    <property type="entry name" value="MscS_channel_CS"/>
</dbReference>
<feature type="transmembrane region" description="Helical" evidence="8">
    <location>
        <begin position="446"/>
        <end position="467"/>
    </location>
</feature>
<feature type="transmembrane region" description="Helical" evidence="8">
    <location>
        <begin position="339"/>
        <end position="363"/>
    </location>
</feature>
<dbReference type="GO" id="GO:0005886">
    <property type="term" value="C:plasma membrane"/>
    <property type="evidence" value="ECO:0007669"/>
    <property type="project" value="UniProtKB-SubCell"/>
</dbReference>
<dbReference type="InterPro" id="IPR049278">
    <property type="entry name" value="MS_channel_C"/>
</dbReference>
<evidence type="ECO:0000313" key="12">
    <source>
        <dbReference type="EMBL" id="SDK65456.1"/>
    </source>
</evidence>
<dbReference type="STRING" id="571298.SAMN04488026_104831"/>
<dbReference type="Gene3D" id="1.10.287.1260">
    <property type="match status" value="1"/>
</dbReference>
<evidence type="ECO:0000256" key="3">
    <source>
        <dbReference type="ARBA" id="ARBA00022475"/>
    </source>
</evidence>
<reference evidence="12 13" key="1">
    <citation type="submission" date="2016-10" db="EMBL/GenBank/DDBJ databases">
        <authorList>
            <person name="de Groot N.N."/>
        </authorList>
    </citation>
    <scope>NUCLEOTIDE SEQUENCE [LARGE SCALE GENOMIC DNA]</scope>
    <source>
        <strain evidence="12 13">DSM 25294</strain>
    </source>
</reference>
<evidence type="ECO:0000256" key="6">
    <source>
        <dbReference type="ARBA" id="ARBA00023136"/>
    </source>
</evidence>
<keyword evidence="5 8" id="KW-1133">Transmembrane helix</keyword>
<dbReference type="Gene3D" id="2.30.30.60">
    <property type="match status" value="1"/>
</dbReference>
<organism evidence="12 13">
    <name type="scientific">Aliiruegeria lutimaris</name>
    <dbReference type="NCBI Taxonomy" id="571298"/>
    <lineage>
        <taxon>Bacteria</taxon>
        <taxon>Pseudomonadati</taxon>
        <taxon>Pseudomonadota</taxon>
        <taxon>Alphaproteobacteria</taxon>
        <taxon>Rhodobacterales</taxon>
        <taxon>Roseobacteraceae</taxon>
        <taxon>Aliiruegeria</taxon>
    </lineage>
</organism>
<feature type="transmembrane region" description="Helical" evidence="8">
    <location>
        <begin position="222"/>
        <end position="240"/>
    </location>
</feature>
<dbReference type="InterPro" id="IPR006685">
    <property type="entry name" value="MscS_channel_2nd"/>
</dbReference>
<feature type="region of interest" description="Disordered" evidence="7">
    <location>
        <begin position="793"/>
        <end position="824"/>
    </location>
</feature>
<evidence type="ECO:0000256" key="5">
    <source>
        <dbReference type="ARBA" id="ARBA00022989"/>
    </source>
</evidence>
<feature type="compositionally biased region" description="Acidic residues" evidence="7">
    <location>
        <begin position="815"/>
        <end position="824"/>
    </location>
</feature>
<sequence>MRSRLALICAALLWFTLWMETGAGPGMSGWSVVAPASAQEAEKARISAEDYAEWEKIAARAEDSLSSQQASDAAFESLRRDLVKWRSQFQVEESRDADRIATLRSQIQALGPVPEEGMSESEEIAARRQLLQEELNSLNAPVLTAEEAYTRANGLISRIDSLIRSRQKAKLLLRGPSPILPSHVLIAAEDLHKVSRILSAEVSTSAHLRSDVAEFRKNLPEIAVLLGLSLLLLIRGRLWFRRLVDWMMLHGGGEKVLVGAMLLSLGQVILPVLGTILFVAALRATGMFGPSGEGMLGAVPKMGMAFVMARWLGQQIFPRMEKWPTPLELTRHQRVRGRFYSSALGVLFAVAIFVQTMMSLLPLEPETGVVFAFPVIVLAAICLAGLAKLLIAHGMQRQGIGTPEDVVDVDAEESGFVSRVILLTGRACMVFAVAAPLAAMAGYTRAGIFLSLSPSLTLAILATVSFLQKLSMGVFDWLTGRQKASEEGLLPVLVNFALIVIALPFIALVWGVRKADLEEAWVHLQEGFTIGDTRVSLSVLFVFAIAFLGGMLATRLVQSAMRASVLPRTRIDPGGQKAVISGLGYLGIFLSAMIAVSVAGLDLSNLAIVAGALSVGVGFGLQNIVSNFVSGLILLIERPVTEGDWIEVGGVMGTVRKISVRATTVETFDRNNVIVPNSDFVSGQVTNWTRGNLSGRLILPVGVAYGTDTRKVSQILQEIAEAHPLVIVNPPPMIVFQGFGADSLDFEMRVVLRDINFGLGTRSEINHQIAERFAQEGIEIPFAQRDIWLRNPEALHRPPPAGTPMPMGPPRPDSDPEFPTEDET</sequence>
<name>A0A1G9DNI0_9RHOB</name>
<keyword evidence="6 8" id="KW-0472">Membrane</keyword>
<comment type="similarity">
    <text evidence="2">Belongs to the MscS (TC 1.A.23) family.</text>
</comment>